<evidence type="ECO:0008006" key="4">
    <source>
        <dbReference type="Google" id="ProtNLM"/>
    </source>
</evidence>
<dbReference type="STRING" id="454171.CP488_01250"/>
<dbReference type="Proteomes" id="UP000014227">
    <property type="component" value="Chromosome I"/>
</dbReference>
<name>S0F073_CHTCT</name>
<dbReference type="PATRIC" id="fig|1303518.3.peg.2943"/>
<evidence type="ECO:0000256" key="1">
    <source>
        <dbReference type="SAM" id="SignalP"/>
    </source>
</evidence>
<dbReference type="HOGENOM" id="CLU_1522568_0_0_0"/>
<dbReference type="EMBL" id="HF951689">
    <property type="protein sequence ID" value="CCW36623.1"/>
    <property type="molecule type" value="Genomic_DNA"/>
</dbReference>
<sequence length="176" mass="19032">MKKLGTLCSLMLALALCMGGLLLGSPARAQEDNYSLPELSRDWTVRIGLWVAQSKTARSVEGDVGISGLVQRRVYAGGTYDLLLGIGYNGFDKVYSVPLTLEIQAFRGNLRYGIGGGYSFGKRLNGRGSNGAVLNLLVGYQLTHGTNPVSVDLRYFFVSGSNDELDGYSLTLGYQF</sequence>
<evidence type="ECO:0000313" key="2">
    <source>
        <dbReference type="EMBL" id="CCW36623.1"/>
    </source>
</evidence>
<proteinExistence type="predicted"/>
<keyword evidence="3" id="KW-1185">Reference proteome</keyword>
<dbReference type="InParanoid" id="S0F073"/>
<evidence type="ECO:0000313" key="3">
    <source>
        <dbReference type="Proteomes" id="UP000014227"/>
    </source>
</evidence>
<organism evidence="2 3">
    <name type="scientific">Chthonomonas calidirosea (strain DSM 23976 / ICMP 18418 / T49)</name>
    <dbReference type="NCBI Taxonomy" id="1303518"/>
    <lineage>
        <taxon>Bacteria</taxon>
        <taxon>Bacillati</taxon>
        <taxon>Armatimonadota</taxon>
        <taxon>Chthonomonadia</taxon>
        <taxon>Chthonomonadales</taxon>
        <taxon>Chthonomonadaceae</taxon>
        <taxon>Chthonomonas</taxon>
    </lineage>
</organism>
<reference evidence="3" key="1">
    <citation type="submission" date="2013-03" db="EMBL/GenBank/DDBJ databases">
        <title>Genome sequence of Chthonomonas calidirosea, the first sequenced genome from the Armatimonadetes phylum (formally candidate division OP10).</title>
        <authorList>
            <person name="Lee K.C.Y."/>
            <person name="Morgan X.C."/>
            <person name="Dunfield P.F."/>
            <person name="Tamas I."/>
            <person name="Houghton K.M."/>
            <person name="Vyssotski M."/>
            <person name="Ryan J.L.J."/>
            <person name="Lagutin K."/>
            <person name="McDonald I.R."/>
            <person name="Stott M.B."/>
        </authorList>
    </citation>
    <scope>NUCLEOTIDE SEQUENCE [LARGE SCALE GENOMIC DNA]</scope>
    <source>
        <strain evidence="3">DSM 23976 / ICMP 18418 / T49</strain>
    </source>
</reference>
<feature type="chain" id="PRO_5004496564" description="Outer membrane protein beta-barrel domain-containing protein" evidence="1">
    <location>
        <begin position="30"/>
        <end position="176"/>
    </location>
</feature>
<dbReference type="KEGG" id="ccz:CCALI_02838"/>
<dbReference type="RefSeq" id="WP_016484127.1">
    <property type="nucleotide sequence ID" value="NC_021487.1"/>
</dbReference>
<gene>
    <name evidence="2" type="ORF">CCALI_02838</name>
</gene>
<accession>S0F073</accession>
<feature type="signal peptide" evidence="1">
    <location>
        <begin position="1"/>
        <end position="29"/>
    </location>
</feature>
<protein>
    <recommendedName>
        <fullName evidence="4">Outer membrane protein beta-barrel domain-containing protein</fullName>
    </recommendedName>
</protein>
<keyword evidence="1" id="KW-0732">Signal</keyword>
<dbReference type="AlphaFoldDB" id="S0F073"/>